<dbReference type="EMBL" id="LLXV01000014">
    <property type="protein sequence ID" value="KRG52573.1"/>
    <property type="molecule type" value="Genomic_DNA"/>
</dbReference>
<feature type="domain" description="PA" evidence="9">
    <location>
        <begin position="485"/>
        <end position="558"/>
    </location>
</feature>
<dbReference type="SUPFAM" id="SSF52743">
    <property type="entry name" value="Subtilisin-like"/>
    <property type="match status" value="1"/>
</dbReference>
<evidence type="ECO:0000259" key="9">
    <source>
        <dbReference type="Pfam" id="PF02225"/>
    </source>
</evidence>
<comment type="similarity">
    <text evidence="5">Belongs to the peptidase S8 family.</text>
</comment>
<sequence>MRNAWIKRSKWVALTLVAGAALAAATVGVRSTATPSKTGNPSVDARAGNPAGPAATGPGSSLGELSNRYIVVYREEPLATYKGDIQGLAAPERLRPSASAARAAAATGNTPTPRIAVQGARSRDYVRFLAGRQAQHEARINAALGRSVRVERRMQHAINASVLQMNPQEAEQVRQLPEVELVEEYKEYEQDTDVGPGLIGATALWNATPTPYRGEGIVVGVIDSGINFGSPAFTARAEDGYEHVNPLGAGTYLGTCAPGGVDEGRCNSKLIGGYDFVCTAPGNQCGVADVREEPGFGDTNGHGSHTASTAAGNPHTASYRGNQIHISGVAPRANLIAYDACYTEVSSGRGLCPNTSTLAAVNQALADGVVDVINYSIAGGTAPWGEAVSLAFLNASDAGIYVATSAGNSGPGPNTLGHLEPWTGSTAAATHGRGDIELYAAVSGPGVVPPALSVILLTEGSGGVPFTTPIAASTPLRVSAGIDTTNDGCAAFPANSFQGAIAVVRRGTCNFSEKVNNAAGAGAIAVLIANNQPTPILPNVAGATIPAFAIDQADANALRTFANSVGNAATGGIAYPATKVSNTPDVLGDFSSRGPAGIFDLVKPDVTAPGVRVLAVVAGTSVTGSENAVGLMDGTSMASPHHAGAAALLRQARPDWTVQEARSALMMTARQEVLKEDGVTPADAFAMGAGRIQVDQALRAGLVLNETKANFLAANPATGGDVASLNIASMGKRKCPDSCSFTRVFRNVLPTRQTWTAKVTGLTAVVSPSVFTLAPGESKAVRVIVTTGAVPNDGSWRFARLTLAPQGGDTSQPLLRLPIAVSVPPPQIAATPPTSSLTLPAGGSGSVNLQITNTGGSPLEWQIDNSGVGTRTLVAQAPNNANGRRSTRFTDAATVGARAQLSADDFTLGETTGITRIVADGFVNGGSLATSTNLNWSIFRDVGGNPEGNPESSPQLAVWSHTATVGSAGVSTSATLASINLDMAAAGQNVSLPAGRYWLVVSVRAPLATSWFWFNATSGDSVYRGAIINPDGSGAWSAIAGAPGLAYGLGGSNACGAGWIGTPSRALGRIVAGASQTTQVQINAGGLAPGNYSGFVCVGSNDPATPKTAVRVALTVTP</sequence>
<dbReference type="Proteomes" id="UP000051757">
    <property type="component" value="Unassembled WGS sequence"/>
</dbReference>
<keyword evidence="1 5" id="KW-0645">Protease</keyword>
<accession>A0A0R0B5N8</accession>
<feature type="active site" description="Charge relay system" evidence="4 5">
    <location>
        <position position="223"/>
    </location>
</feature>
<evidence type="ECO:0000259" key="8">
    <source>
        <dbReference type="Pfam" id="PF00082"/>
    </source>
</evidence>
<keyword evidence="2 5" id="KW-0378">Hydrolase</keyword>
<dbReference type="PANTHER" id="PTHR10795">
    <property type="entry name" value="PROPROTEIN CONVERTASE SUBTILISIN/KEXIN"/>
    <property type="match status" value="1"/>
</dbReference>
<evidence type="ECO:0000313" key="11">
    <source>
        <dbReference type="Proteomes" id="UP000051757"/>
    </source>
</evidence>
<evidence type="ECO:0000256" key="5">
    <source>
        <dbReference type="PROSITE-ProRule" id="PRU01240"/>
    </source>
</evidence>
<feature type="signal peptide" evidence="7">
    <location>
        <begin position="1"/>
        <end position="23"/>
    </location>
</feature>
<organism evidence="10 11">
    <name type="scientific">Stenotrophomonas beteli</name>
    <dbReference type="NCBI Taxonomy" id="3384461"/>
    <lineage>
        <taxon>Bacteria</taxon>
        <taxon>Pseudomonadati</taxon>
        <taxon>Pseudomonadota</taxon>
        <taxon>Gammaproteobacteria</taxon>
        <taxon>Lysobacterales</taxon>
        <taxon>Lysobacteraceae</taxon>
        <taxon>Stenotrophomonas</taxon>
        <taxon>Stenotrophomonas maltophilia group</taxon>
    </lineage>
</organism>
<feature type="active site" description="Charge relay system" evidence="4 5">
    <location>
        <position position="636"/>
    </location>
</feature>
<feature type="compositionally biased region" description="Low complexity" evidence="6">
    <location>
        <begin position="47"/>
        <end position="59"/>
    </location>
</feature>
<dbReference type="InterPro" id="IPR046450">
    <property type="entry name" value="PA_dom_sf"/>
</dbReference>
<reference evidence="10 11" key="1">
    <citation type="journal article" date="2016" name="Front. Microbiol.">
        <title>Genome Sequence of Type Strains of Genus Stenotrophomonas.</title>
        <authorList>
            <person name="Patil P.P."/>
            <person name="Midha S."/>
            <person name="Kumar S."/>
            <person name="Patil P.B."/>
        </authorList>
    </citation>
    <scope>NUCLEOTIDE SEQUENCE [LARGE SCALE GENOMIC DNA]</scope>
    <source>
        <strain evidence="10 11">LMG 978</strain>
    </source>
</reference>
<evidence type="ECO:0000256" key="2">
    <source>
        <dbReference type="ARBA" id="ARBA00022801"/>
    </source>
</evidence>
<protein>
    <submittedName>
        <fullName evidence="10">Protease domain-containing protein</fullName>
    </submittedName>
</protein>
<dbReference type="AlphaFoldDB" id="A0A0R0B5N8"/>
<dbReference type="PROSITE" id="PS00138">
    <property type="entry name" value="SUBTILASE_SER"/>
    <property type="match status" value="1"/>
</dbReference>
<evidence type="ECO:0000256" key="3">
    <source>
        <dbReference type="ARBA" id="ARBA00022825"/>
    </source>
</evidence>
<feature type="compositionally biased region" description="Polar residues" evidence="6">
    <location>
        <begin position="31"/>
        <end position="41"/>
    </location>
</feature>
<dbReference type="GO" id="GO:0004252">
    <property type="term" value="F:serine-type endopeptidase activity"/>
    <property type="evidence" value="ECO:0007669"/>
    <property type="project" value="UniProtKB-UniRule"/>
</dbReference>
<evidence type="ECO:0000313" key="10">
    <source>
        <dbReference type="EMBL" id="KRG52573.1"/>
    </source>
</evidence>
<dbReference type="InterPro" id="IPR045051">
    <property type="entry name" value="SBT"/>
</dbReference>
<keyword evidence="11" id="KW-1185">Reference proteome</keyword>
<dbReference type="PROSITE" id="PS51892">
    <property type="entry name" value="SUBTILASE"/>
    <property type="match status" value="1"/>
</dbReference>
<gene>
    <name evidence="10" type="ORF">ARC23_05435</name>
</gene>
<feature type="chain" id="PRO_5006391890" evidence="7">
    <location>
        <begin position="24"/>
        <end position="1118"/>
    </location>
</feature>
<dbReference type="PRINTS" id="PR00723">
    <property type="entry name" value="SUBTILISIN"/>
</dbReference>
<dbReference type="InterPro" id="IPR036852">
    <property type="entry name" value="Peptidase_S8/S53_dom_sf"/>
</dbReference>
<dbReference type="Pfam" id="PF02225">
    <property type="entry name" value="PA"/>
    <property type="match status" value="1"/>
</dbReference>
<proteinExistence type="inferred from homology"/>
<dbReference type="InterPro" id="IPR000209">
    <property type="entry name" value="Peptidase_S8/S53_dom"/>
</dbReference>
<dbReference type="GO" id="GO:0006508">
    <property type="term" value="P:proteolysis"/>
    <property type="evidence" value="ECO:0007669"/>
    <property type="project" value="UniProtKB-KW"/>
</dbReference>
<feature type="domain" description="Peptidase S8/S53" evidence="8">
    <location>
        <begin position="214"/>
        <end position="686"/>
    </location>
</feature>
<dbReference type="OrthoDB" id="1114329at2"/>
<dbReference type="InterPro" id="IPR003137">
    <property type="entry name" value="PA_domain"/>
</dbReference>
<dbReference type="Gene3D" id="3.40.50.200">
    <property type="entry name" value="Peptidase S8/S53 domain"/>
    <property type="match status" value="1"/>
</dbReference>
<dbReference type="SUPFAM" id="SSF52025">
    <property type="entry name" value="PA domain"/>
    <property type="match status" value="1"/>
</dbReference>
<name>A0A0R0B5N8_9GAMM</name>
<comment type="caution">
    <text evidence="10">The sequence shown here is derived from an EMBL/GenBank/DDBJ whole genome shotgun (WGS) entry which is preliminary data.</text>
</comment>
<feature type="active site" description="Charge relay system" evidence="4 5">
    <location>
        <position position="302"/>
    </location>
</feature>
<dbReference type="InterPro" id="IPR015500">
    <property type="entry name" value="Peptidase_S8_subtilisin-rel"/>
</dbReference>
<dbReference type="Pfam" id="PF00082">
    <property type="entry name" value="Peptidase_S8"/>
    <property type="match status" value="1"/>
</dbReference>
<feature type="region of interest" description="Disordered" evidence="6">
    <location>
        <begin position="28"/>
        <end position="60"/>
    </location>
</feature>
<evidence type="ECO:0000256" key="4">
    <source>
        <dbReference type="PIRSR" id="PIRSR615500-1"/>
    </source>
</evidence>
<keyword evidence="3 5" id="KW-0720">Serine protease</keyword>
<dbReference type="InterPro" id="IPR023828">
    <property type="entry name" value="Peptidase_S8_Ser-AS"/>
</dbReference>
<dbReference type="Gene3D" id="3.50.30.30">
    <property type="match status" value="1"/>
</dbReference>
<evidence type="ECO:0000256" key="7">
    <source>
        <dbReference type="SAM" id="SignalP"/>
    </source>
</evidence>
<evidence type="ECO:0000256" key="1">
    <source>
        <dbReference type="ARBA" id="ARBA00022670"/>
    </source>
</evidence>
<keyword evidence="7" id="KW-0732">Signal</keyword>
<evidence type="ECO:0000256" key="6">
    <source>
        <dbReference type="SAM" id="MobiDB-lite"/>
    </source>
</evidence>